<feature type="domain" description="NADPH-dependent FMN reductase-like" evidence="3">
    <location>
        <begin position="1"/>
        <end position="123"/>
    </location>
</feature>
<dbReference type="Pfam" id="PF03358">
    <property type="entry name" value="FMN_red"/>
    <property type="match status" value="1"/>
</dbReference>
<dbReference type="PANTHER" id="PTHR43278">
    <property type="entry name" value="NAD(P)H-DEPENDENT FMN-CONTAINING OXIDOREDUCTASE YWQN-RELATED"/>
    <property type="match status" value="1"/>
</dbReference>
<dbReference type="Gene3D" id="3.40.50.360">
    <property type="match status" value="1"/>
</dbReference>
<dbReference type="InterPro" id="IPR051796">
    <property type="entry name" value="ISF_SsuE-like"/>
</dbReference>
<evidence type="ECO:0000256" key="1">
    <source>
        <dbReference type="ARBA" id="ARBA00022630"/>
    </source>
</evidence>
<evidence type="ECO:0000313" key="4">
    <source>
        <dbReference type="EMBL" id="ASB86903.1"/>
    </source>
</evidence>
<keyword evidence="5" id="KW-1185">Reference proteome</keyword>
<reference evidence="4 5" key="1">
    <citation type="submission" date="2017-06" db="EMBL/GenBank/DDBJ databases">
        <title>Genome sequence of Bacillus sonorensis strain SRCM101395.</title>
        <authorList>
            <person name="Cho S.H."/>
        </authorList>
    </citation>
    <scope>NUCLEOTIDE SEQUENCE [LARGE SCALE GENOMIC DNA]</scope>
    <source>
        <strain evidence="4 5">SRCM101395</strain>
    </source>
</reference>
<dbReference type="RefSeq" id="WP_006639519.1">
    <property type="nucleotide sequence ID" value="NZ_BORD01000001.1"/>
</dbReference>
<dbReference type="InterPro" id="IPR029039">
    <property type="entry name" value="Flavoprotein-like_sf"/>
</dbReference>
<evidence type="ECO:0000256" key="2">
    <source>
        <dbReference type="ARBA" id="ARBA00022643"/>
    </source>
</evidence>
<dbReference type="Proteomes" id="UP000196877">
    <property type="component" value="Chromosome"/>
</dbReference>
<dbReference type="PANTHER" id="PTHR43278:SF4">
    <property type="entry name" value="NAD(P)H-DEPENDENT FMN-CONTAINING OXIDOREDUCTASE YWQN-RELATED"/>
    <property type="match status" value="1"/>
</dbReference>
<evidence type="ECO:0000259" key="3">
    <source>
        <dbReference type="Pfam" id="PF03358"/>
    </source>
</evidence>
<dbReference type="InterPro" id="IPR005025">
    <property type="entry name" value="FMN_Rdtase-like_dom"/>
</dbReference>
<protein>
    <submittedName>
        <fullName evidence="4">NAD(P)H-dependent FMN-containing oxidoreductase YwqN</fullName>
    </submittedName>
</protein>
<gene>
    <name evidence="4" type="ORF">S101395_00348</name>
</gene>
<proteinExistence type="predicted"/>
<name>A0ABM6LCE8_9BACI</name>
<dbReference type="SUPFAM" id="SSF52218">
    <property type="entry name" value="Flavoproteins"/>
    <property type="match status" value="1"/>
</dbReference>
<keyword evidence="2" id="KW-0288">FMN</keyword>
<keyword evidence="1" id="KW-0285">Flavoprotein</keyword>
<dbReference type="EMBL" id="CP021920">
    <property type="protein sequence ID" value="ASB86903.1"/>
    <property type="molecule type" value="Genomic_DNA"/>
</dbReference>
<sequence length="208" mass="23806">MEIAAICGSSRQNGTTDMLVNQIIEGLDADKIFLRDYHVTPVLDCRHSDSLPSYPDDDYRDLLTRILNKDIVIFATPIYWYGMSGLMKHFIDRWSQTLLEKGRDDFKRQMSGKTAYVIAVGDDEPHLKGLPLIQQFQYIFDFMEMTFGGYLIGKGNRPGSIANDSAAVFSANGLKQKGRGNHDKRNREQSIRAMEKTFFRDRQGFHLI</sequence>
<evidence type="ECO:0000313" key="5">
    <source>
        <dbReference type="Proteomes" id="UP000196877"/>
    </source>
</evidence>
<accession>A0ABM6LCE8</accession>
<dbReference type="GeneID" id="92855610"/>
<organism evidence="4 5">
    <name type="scientific">Bacillus sonorensis</name>
    <dbReference type="NCBI Taxonomy" id="119858"/>
    <lineage>
        <taxon>Bacteria</taxon>
        <taxon>Bacillati</taxon>
        <taxon>Bacillota</taxon>
        <taxon>Bacilli</taxon>
        <taxon>Bacillales</taxon>
        <taxon>Bacillaceae</taxon>
        <taxon>Bacillus</taxon>
    </lineage>
</organism>